<proteinExistence type="predicted"/>
<sequence length="427" mass="49399">MMQNPFTYGQPVSPERFVGRRSEIMAAFDQIYSRSNLALWGGPAMGKTSFLEFLASPQVWQHYEQDPSQAVMVLLSCESIQPFTAAGFWQEVFSLLQEELDGEPDLQEQIQTLLDQGRATTRDMRQVLRKLGKRHKFLLLLVDDYDWALRENQHYNHAEMETFLTECRSIAYHSRERRYLSMIVASLRPLNELGPALNPNSSPWYNHYLFQSLKPFTDSEIDHLMAGMPMTPTLRGLIREIAGGHPALLQIAGSLLYRELKTGNVPDAQAFARDFEGITRPIFETIWKRCSQVEQALLMLMALFKLDGRLHRNKHFDLKGIEVIFSQHQRELTNLVERGVITKQNQQGIMISHQDLLFTSSIMERWVIQELWQTNHQLLKDRQKVFLNLLSHSQADQVTEAIKWISQHQDKVKTAVEWVSKVLAAFS</sequence>
<feature type="domain" description="Orc1-like AAA ATPase" evidence="1">
    <location>
        <begin position="16"/>
        <end position="152"/>
    </location>
</feature>
<evidence type="ECO:0000313" key="2">
    <source>
        <dbReference type="EMBL" id="AOX04326.1"/>
    </source>
</evidence>
<dbReference type="Pfam" id="PF13191">
    <property type="entry name" value="AAA_16"/>
    <property type="match status" value="1"/>
</dbReference>
<dbReference type="EMBL" id="CP017599">
    <property type="protein sequence ID" value="AOX04326.1"/>
    <property type="molecule type" value="Genomic_DNA"/>
</dbReference>
<dbReference type="KEGG" id="mpro:BJP34_15185"/>
<dbReference type="Proteomes" id="UP000177870">
    <property type="component" value="Chromosome"/>
</dbReference>
<reference evidence="3" key="1">
    <citation type="submission" date="2016-10" db="EMBL/GenBank/DDBJ databases">
        <title>Comparative genomics uncovers the prolific and rare metabolic potential of the cyanobacterial genus Moorea.</title>
        <authorList>
            <person name="Leao T."/>
            <person name="Castelao G."/>
            <person name="Korobeynikov A."/>
            <person name="Monroe E.A."/>
            <person name="Podell S."/>
            <person name="Glukhov E."/>
            <person name="Allen E."/>
            <person name="Gerwick W.H."/>
            <person name="Gerwick L."/>
        </authorList>
    </citation>
    <scope>NUCLEOTIDE SEQUENCE [LARGE SCALE GENOMIC DNA]</scope>
    <source>
        <strain evidence="3">PAL-8-15-08-1</strain>
    </source>
</reference>
<dbReference type="AlphaFoldDB" id="A0A1D8U3R4"/>
<accession>A0A1D8U3R4</accession>
<evidence type="ECO:0000259" key="1">
    <source>
        <dbReference type="Pfam" id="PF13191"/>
    </source>
</evidence>
<evidence type="ECO:0000313" key="3">
    <source>
        <dbReference type="Proteomes" id="UP000177870"/>
    </source>
</evidence>
<protein>
    <recommendedName>
        <fullName evidence="1">Orc1-like AAA ATPase domain-containing protein</fullName>
    </recommendedName>
</protein>
<dbReference type="InterPro" id="IPR027417">
    <property type="entry name" value="P-loop_NTPase"/>
</dbReference>
<dbReference type="InterPro" id="IPR041664">
    <property type="entry name" value="AAA_16"/>
</dbReference>
<name>A0A1D8U3R4_9CYAN</name>
<gene>
    <name evidence="2" type="ORF">BJP34_15185</name>
</gene>
<dbReference type="STRING" id="1458985.BJP34_15185"/>
<dbReference type="Gene3D" id="3.40.50.300">
    <property type="entry name" value="P-loop containing nucleotide triphosphate hydrolases"/>
    <property type="match status" value="1"/>
</dbReference>
<organism evidence="2 3">
    <name type="scientific">Moorena producens PAL-8-15-08-1</name>
    <dbReference type="NCBI Taxonomy" id="1458985"/>
    <lineage>
        <taxon>Bacteria</taxon>
        <taxon>Bacillati</taxon>
        <taxon>Cyanobacteriota</taxon>
        <taxon>Cyanophyceae</taxon>
        <taxon>Coleofasciculales</taxon>
        <taxon>Coleofasciculaceae</taxon>
        <taxon>Moorena</taxon>
    </lineage>
</organism>
<dbReference type="SUPFAM" id="SSF52540">
    <property type="entry name" value="P-loop containing nucleoside triphosphate hydrolases"/>
    <property type="match status" value="1"/>
</dbReference>